<organism evidence="1 2">
    <name type="scientific">Cystobacter ferrugineus</name>
    <dbReference type="NCBI Taxonomy" id="83449"/>
    <lineage>
        <taxon>Bacteria</taxon>
        <taxon>Pseudomonadati</taxon>
        <taxon>Myxococcota</taxon>
        <taxon>Myxococcia</taxon>
        <taxon>Myxococcales</taxon>
        <taxon>Cystobacterineae</taxon>
        <taxon>Archangiaceae</taxon>
        <taxon>Cystobacter</taxon>
    </lineage>
</organism>
<dbReference type="EMBL" id="MPIN01000006">
    <property type="protein sequence ID" value="OJH38069.1"/>
    <property type="molecule type" value="Genomic_DNA"/>
</dbReference>
<protein>
    <submittedName>
        <fullName evidence="1">Uncharacterized protein</fullName>
    </submittedName>
</protein>
<proteinExistence type="predicted"/>
<gene>
    <name evidence="1" type="ORF">BON30_23155</name>
</gene>
<keyword evidence="2" id="KW-1185">Reference proteome</keyword>
<dbReference type="STRING" id="83449.BON30_23155"/>
<name>A0A1L9B728_9BACT</name>
<accession>A0A1L9B728</accession>
<reference evidence="2" key="1">
    <citation type="submission" date="2016-11" db="EMBL/GenBank/DDBJ databases">
        <authorList>
            <person name="Shukria A."/>
            <person name="Stevens D.C."/>
        </authorList>
    </citation>
    <scope>NUCLEOTIDE SEQUENCE [LARGE SCALE GENOMIC DNA]</scope>
    <source>
        <strain evidence="2">Cbfe23</strain>
    </source>
</reference>
<comment type="caution">
    <text evidence="1">The sequence shown here is derived from an EMBL/GenBank/DDBJ whole genome shotgun (WGS) entry which is preliminary data.</text>
</comment>
<evidence type="ECO:0000313" key="1">
    <source>
        <dbReference type="EMBL" id="OJH38069.1"/>
    </source>
</evidence>
<sequence>MPRGCYCRHITFSEACVASPWDDFWPKFLLTVVDKVILGGAFALATYFLQKRLEVFKRDQAHASELAKSRIAAYHRVFAAESGTEFALTLAWSAVGLLGTHSDERAAAEQRQEVLRRMDDLHKRIDTFQGSLGTERYLIGDNFARAALVLNGEITQALRFIQRCLEKDEAPDRQAVDRRSQAIHHARRALMLCLPPFARAPAEDLQFSEPDVDDIYAGLTTRVHQAPRS</sequence>
<evidence type="ECO:0000313" key="2">
    <source>
        <dbReference type="Proteomes" id="UP000182229"/>
    </source>
</evidence>
<reference evidence="1 2" key="2">
    <citation type="submission" date="2016-12" db="EMBL/GenBank/DDBJ databases">
        <title>Draft Genome Sequence of Cystobacter ferrugineus Strain Cbfe23.</title>
        <authorList>
            <person name="Akbar S."/>
            <person name="Dowd S.E."/>
            <person name="Stevens D.C."/>
        </authorList>
    </citation>
    <scope>NUCLEOTIDE SEQUENCE [LARGE SCALE GENOMIC DNA]</scope>
    <source>
        <strain evidence="1 2">Cbfe23</strain>
    </source>
</reference>
<dbReference type="AlphaFoldDB" id="A0A1L9B728"/>
<dbReference type="Proteomes" id="UP000182229">
    <property type="component" value="Unassembled WGS sequence"/>
</dbReference>